<dbReference type="Gene3D" id="1.10.3470.10">
    <property type="entry name" value="ABC transporter involved in vitamin B12 uptake, BtuC"/>
    <property type="match status" value="1"/>
</dbReference>
<dbReference type="AlphaFoldDB" id="W8TGM0"/>
<reference evidence="9 10" key="1">
    <citation type="journal article" date="2014" name="Genome Announc.">
        <title>Complete Genome Sequence of Amino Acid-Utilizing Eubacterium acidaminophilum al-2 (DSM 3953).</title>
        <authorList>
            <person name="Poehlein A."/>
            <person name="Andreesen J.R."/>
            <person name="Daniel R."/>
        </authorList>
    </citation>
    <scope>NUCLEOTIDE SEQUENCE [LARGE SCALE GENOMIC DNA]</scope>
    <source>
        <strain evidence="9 10">DSM 3953</strain>
    </source>
</reference>
<evidence type="ECO:0000313" key="10">
    <source>
        <dbReference type="Proteomes" id="UP000019591"/>
    </source>
</evidence>
<feature type="transmembrane region" description="Helical" evidence="8">
    <location>
        <begin position="324"/>
        <end position="342"/>
    </location>
</feature>
<evidence type="ECO:0000256" key="1">
    <source>
        <dbReference type="ARBA" id="ARBA00004651"/>
    </source>
</evidence>
<dbReference type="GO" id="GO:0005886">
    <property type="term" value="C:plasma membrane"/>
    <property type="evidence" value="ECO:0007669"/>
    <property type="project" value="UniProtKB-SubCell"/>
</dbReference>
<dbReference type="GO" id="GO:0022857">
    <property type="term" value="F:transmembrane transporter activity"/>
    <property type="evidence" value="ECO:0007669"/>
    <property type="project" value="InterPro"/>
</dbReference>
<dbReference type="PANTHER" id="PTHR30472:SF25">
    <property type="entry name" value="ABC TRANSPORTER PERMEASE PROTEIN MJ0876-RELATED"/>
    <property type="match status" value="1"/>
</dbReference>
<keyword evidence="3" id="KW-0813">Transport</keyword>
<dbReference type="InterPro" id="IPR000522">
    <property type="entry name" value="ABC_transptr_permease_BtuC"/>
</dbReference>
<evidence type="ECO:0000256" key="3">
    <source>
        <dbReference type="ARBA" id="ARBA00022448"/>
    </source>
</evidence>
<feature type="transmembrane region" description="Helical" evidence="8">
    <location>
        <begin position="77"/>
        <end position="94"/>
    </location>
</feature>
<organism evidence="9 10">
    <name type="scientific">Peptoclostridium acidaminophilum DSM 3953</name>
    <dbReference type="NCBI Taxonomy" id="1286171"/>
    <lineage>
        <taxon>Bacteria</taxon>
        <taxon>Bacillati</taxon>
        <taxon>Bacillota</taxon>
        <taxon>Clostridia</taxon>
        <taxon>Peptostreptococcales</taxon>
        <taxon>Peptoclostridiaceae</taxon>
        <taxon>Peptoclostridium</taxon>
    </lineage>
</organism>
<dbReference type="Proteomes" id="UP000019591">
    <property type="component" value="Chromosome"/>
</dbReference>
<dbReference type="HOGENOM" id="CLU_013016_0_3_9"/>
<keyword evidence="5 8" id="KW-0812">Transmembrane</keyword>
<dbReference type="OrthoDB" id="9792889at2"/>
<comment type="subcellular location">
    <subcellularLocation>
        <location evidence="1">Cell membrane</location>
        <topology evidence="1">Multi-pass membrane protein</topology>
    </subcellularLocation>
</comment>
<dbReference type="FunFam" id="1.10.3470.10:FF:000001">
    <property type="entry name" value="Vitamin B12 ABC transporter permease BtuC"/>
    <property type="match status" value="1"/>
</dbReference>
<dbReference type="KEGG" id="eac:EAL2_c16880"/>
<evidence type="ECO:0000256" key="7">
    <source>
        <dbReference type="ARBA" id="ARBA00023136"/>
    </source>
</evidence>
<keyword evidence="4" id="KW-1003">Cell membrane</keyword>
<keyword evidence="7 8" id="KW-0472">Membrane</keyword>
<evidence type="ECO:0000256" key="2">
    <source>
        <dbReference type="ARBA" id="ARBA00007935"/>
    </source>
</evidence>
<feature type="transmembrane region" description="Helical" evidence="8">
    <location>
        <begin position="255"/>
        <end position="284"/>
    </location>
</feature>
<accession>W8TGM0</accession>
<evidence type="ECO:0000256" key="5">
    <source>
        <dbReference type="ARBA" id="ARBA00022692"/>
    </source>
</evidence>
<dbReference type="STRING" id="1286171.EAL2_c16880"/>
<evidence type="ECO:0000313" key="9">
    <source>
        <dbReference type="EMBL" id="AHM56983.1"/>
    </source>
</evidence>
<feature type="transmembrane region" description="Helical" evidence="8">
    <location>
        <begin position="12"/>
        <end position="38"/>
    </location>
</feature>
<gene>
    <name evidence="9" type="primary">hmuU</name>
    <name evidence="9" type="ORF">EAL2_c16880</name>
</gene>
<evidence type="ECO:0000256" key="6">
    <source>
        <dbReference type="ARBA" id="ARBA00022989"/>
    </source>
</evidence>
<feature type="transmembrane region" description="Helical" evidence="8">
    <location>
        <begin position="106"/>
        <end position="126"/>
    </location>
</feature>
<dbReference type="CDD" id="cd06550">
    <property type="entry name" value="TM_ABC_iron-siderophores_like"/>
    <property type="match status" value="1"/>
</dbReference>
<evidence type="ECO:0000256" key="4">
    <source>
        <dbReference type="ARBA" id="ARBA00022475"/>
    </source>
</evidence>
<dbReference type="PANTHER" id="PTHR30472">
    <property type="entry name" value="FERRIC ENTEROBACTIN TRANSPORT SYSTEM PERMEASE PROTEIN"/>
    <property type="match status" value="1"/>
</dbReference>
<evidence type="ECO:0000256" key="8">
    <source>
        <dbReference type="SAM" id="Phobius"/>
    </source>
</evidence>
<dbReference type="InterPro" id="IPR037294">
    <property type="entry name" value="ABC_BtuC-like"/>
</dbReference>
<feature type="transmembrane region" description="Helical" evidence="8">
    <location>
        <begin position="296"/>
        <end position="315"/>
    </location>
</feature>
<keyword evidence="6 8" id="KW-1133">Transmembrane helix</keyword>
<dbReference type="Pfam" id="PF01032">
    <property type="entry name" value="FecCD"/>
    <property type="match status" value="1"/>
</dbReference>
<dbReference type="RefSeq" id="WP_025435952.1">
    <property type="nucleotide sequence ID" value="NZ_CP007452.1"/>
</dbReference>
<dbReference type="eggNOG" id="COG0609">
    <property type="taxonomic scope" value="Bacteria"/>
</dbReference>
<sequence length="352" mass="37080">MEIEERKKRRAGAFWIMAVAAFLIAVLMTTVGTASISFGDALKIVLSALPHIGDYVDISGIKASHVAIIKNIRLPRIIISALVGMALSISGAVLQGIFKNPMADPYVLGVSSGAAFGATLSIALGISFEFAGLSSTGVFAFVGAIGATMTVYGLSIKNNKADMTSLLLAGIAINFFLSSLISLIMTFNREQVEKIIFWTMGSVSAASWNQVAISLPLITAGCLLAMFFSRELNVMLMGDETASSLGVDVPRTRGILLVLASVVSAAAVSVSGIIGFVGLVIPHVVRIFAGPDHRTLMPLAIISGAIFMMLADMLARTLASPSEIPIGVITAMLGAPYFIYLLNSTKNSIFKR</sequence>
<feature type="transmembrane region" description="Helical" evidence="8">
    <location>
        <begin position="166"/>
        <end position="187"/>
    </location>
</feature>
<feature type="transmembrane region" description="Helical" evidence="8">
    <location>
        <begin position="132"/>
        <end position="154"/>
    </location>
</feature>
<dbReference type="SUPFAM" id="SSF81345">
    <property type="entry name" value="ABC transporter involved in vitamin B12 uptake, BtuC"/>
    <property type="match status" value="1"/>
</dbReference>
<dbReference type="GO" id="GO:0033214">
    <property type="term" value="P:siderophore-iron import into cell"/>
    <property type="evidence" value="ECO:0007669"/>
    <property type="project" value="TreeGrafter"/>
</dbReference>
<feature type="transmembrane region" description="Helical" evidence="8">
    <location>
        <begin position="207"/>
        <end position="228"/>
    </location>
</feature>
<comment type="similarity">
    <text evidence="2">Belongs to the binding-protein-dependent transport system permease family. FecCD subfamily.</text>
</comment>
<dbReference type="EMBL" id="CP007452">
    <property type="protein sequence ID" value="AHM56983.1"/>
    <property type="molecule type" value="Genomic_DNA"/>
</dbReference>
<protein>
    <submittedName>
        <fullName evidence="9">ABC-type Fe3+-siderophore transport system, permease component HmuU</fullName>
    </submittedName>
</protein>
<keyword evidence="10" id="KW-1185">Reference proteome</keyword>
<dbReference type="PATRIC" id="fig|1286171.3.peg.1639"/>
<name>W8TGM0_PEPAC</name>
<proteinExistence type="inferred from homology"/>